<proteinExistence type="predicted"/>
<dbReference type="Proteomes" id="UP000007110">
    <property type="component" value="Unassembled WGS sequence"/>
</dbReference>
<sequence>MCCVQATLPGLFADYRPLCQISRSAQVCDGSRGSRGGGDMFGAAPGTGWAPSPATQVLGATRPATCVTTTITNLNNSNNNYIKLYWPPPPQTGLDMSRLANFLRRPRNFAAVAVASAGVAFSYKAAPHLFPNHIYRPIFEAYKAGKPYKVTVEQEQEFEQACNDLNIDASKYRTFVTSRWEVKSVGLPWFPAGCHTGIPASMVAEPELTNLRFSGPIKANLDTREGMWLKDSLKLSPAARRFAMAQQIALSDSNLSFYPIVLAPITTLTGFATTFIMHTIAPIAPIFVTGLGIGTCFYFAYSFLLGSVNERIDLKVNQRLAAISDEYTMGGLEFYEKLLQKNRGLRSLLGKKGEHLYTYYGNETSGLVYSTGATNIQKRDVLKKMVEAAEMERRAKEKADAVS</sequence>
<reference evidence="2" key="2">
    <citation type="submission" date="2021-01" db="UniProtKB">
        <authorList>
            <consortium name="EnsemblMetazoa"/>
        </authorList>
    </citation>
    <scope>IDENTIFICATION</scope>
</reference>
<dbReference type="AlphaFoldDB" id="A0A7M7HLS6"/>
<keyword evidence="1" id="KW-0812">Transmembrane</keyword>
<dbReference type="EnsemblMetazoa" id="XM_011672752">
    <property type="protein sequence ID" value="XP_011671054"/>
    <property type="gene ID" value="LOC594097"/>
</dbReference>
<keyword evidence="1" id="KW-1133">Transmembrane helix</keyword>
<feature type="transmembrane region" description="Helical" evidence="1">
    <location>
        <begin position="283"/>
        <end position="305"/>
    </location>
</feature>
<dbReference type="KEGG" id="spu:594097"/>
<keyword evidence="1" id="KW-0472">Membrane</keyword>
<dbReference type="GO" id="GO:0016020">
    <property type="term" value="C:membrane"/>
    <property type="evidence" value="ECO:0000318"/>
    <property type="project" value="GO_Central"/>
</dbReference>
<feature type="transmembrane region" description="Helical" evidence="1">
    <location>
        <begin position="255"/>
        <end position="277"/>
    </location>
</feature>
<accession>A0A7M7HLS6</accession>
<evidence type="ECO:0000256" key="1">
    <source>
        <dbReference type="SAM" id="Phobius"/>
    </source>
</evidence>
<dbReference type="OMA" id="HTFGLKY"/>
<organism evidence="2 3">
    <name type="scientific">Strongylocentrotus purpuratus</name>
    <name type="common">Purple sea urchin</name>
    <dbReference type="NCBI Taxonomy" id="7668"/>
    <lineage>
        <taxon>Eukaryota</taxon>
        <taxon>Metazoa</taxon>
        <taxon>Echinodermata</taxon>
        <taxon>Eleutherozoa</taxon>
        <taxon>Echinozoa</taxon>
        <taxon>Echinoidea</taxon>
        <taxon>Euechinoidea</taxon>
        <taxon>Echinacea</taxon>
        <taxon>Camarodonta</taxon>
        <taxon>Echinidea</taxon>
        <taxon>Strongylocentrotidae</taxon>
        <taxon>Strongylocentrotus</taxon>
    </lineage>
</organism>
<dbReference type="InterPro" id="IPR026620">
    <property type="entry name" value="TMEM177"/>
</dbReference>
<dbReference type="RefSeq" id="XP_011671054.2">
    <property type="nucleotide sequence ID" value="XM_011672752.2"/>
</dbReference>
<dbReference type="PANTHER" id="PTHR21824:SF4">
    <property type="entry name" value="TRANSMEMBRANE PROTEIN 177"/>
    <property type="match status" value="1"/>
</dbReference>
<dbReference type="FunCoup" id="A0A7M7HLS6">
    <property type="interactions" value="465"/>
</dbReference>
<dbReference type="CTD" id="80775"/>
<reference evidence="3" key="1">
    <citation type="submission" date="2015-02" db="EMBL/GenBank/DDBJ databases">
        <title>Genome sequencing for Strongylocentrotus purpuratus.</title>
        <authorList>
            <person name="Murali S."/>
            <person name="Liu Y."/>
            <person name="Vee V."/>
            <person name="English A."/>
            <person name="Wang M."/>
            <person name="Skinner E."/>
            <person name="Han Y."/>
            <person name="Muzny D.M."/>
            <person name="Worley K.C."/>
            <person name="Gibbs R.A."/>
        </authorList>
    </citation>
    <scope>NUCLEOTIDE SEQUENCE</scope>
</reference>
<evidence type="ECO:0000313" key="3">
    <source>
        <dbReference type="Proteomes" id="UP000007110"/>
    </source>
</evidence>
<dbReference type="GeneID" id="594097"/>
<dbReference type="OrthoDB" id="110174at2759"/>
<dbReference type="PANTHER" id="PTHR21824">
    <property type="entry name" value="TRANSMEMBRANE PROTEIN 177"/>
    <property type="match status" value="1"/>
</dbReference>
<name>A0A7M7HLS6_STRPU</name>
<dbReference type="InParanoid" id="A0A7M7HLS6"/>
<evidence type="ECO:0008006" key="4">
    <source>
        <dbReference type="Google" id="ProtNLM"/>
    </source>
</evidence>
<evidence type="ECO:0000313" key="2">
    <source>
        <dbReference type="EnsemblMetazoa" id="XP_011671054"/>
    </source>
</evidence>
<protein>
    <recommendedName>
        <fullName evidence="4">Transmembrane protein 177</fullName>
    </recommendedName>
</protein>
<keyword evidence="3" id="KW-1185">Reference proteome</keyword>